<dbReference type="Proteomes" id="UP001189429">
    <property type="component" value="Unassembled WGS sequence"/>
</dbReference>
<name>A0ABN9Y3P4_9DINO</name>
<feature type="region of interest" description="Disordered" evidence="1">
    <location>
        <begin position="521"/>
        <end position="562"/>
    </location>
</feature>
<proteinExistence type="predicted"/>
<evidence type="ECO:0000256" key="1">
    <source>
        <dbReference type="SAM" id="MobiDB-lite"/>
    </source>
</evidence>
<keyword evidence="3" id="KW-1185">Reference proteome</keyword>
<evidence type="ECO:0000313" key="2">
    <source>
        <dbReference type="EMBL" id="CAK0906915.1"/>
    </source>
</evidence>
<evidence type="ECO:0000313" key="3">
    <source>
        <dbReference type="Proteomes" id="UP001189429"/>
    </source>
</evidence>
<reference evidence="2" key="1">
    <citation type="submission" date="2023-10" db="EMBL/GenBank/DDBJ databases">
        <authorList>
            <person name="Chen Y."/>
            <person name="Shah S."/>
            <person name="Dougan E. K."/>
            <person name="Thang M."/>
            <person name="Chan C."/>
        </authorList>
    </citation>
    <scope>NUCLEOTIDE SEQUENCE [LARGE SCALE GENOMIC DNA]</scope>
</reference>
<feature type="compositionally biased region" description="Low complexity" evidence="1">
    <location>
        <begin position="532"/>
        <end position="542"/>
    </location>
</feature>
<accession>A0ABN9Y3P4</accession>
<protein>
    <submittedName>
        <fullName evidence="2">Uncharacterized protein</fullName>
    </submittedName>
</protein>
<feature type="compositionally biased region" description="Gly residues" evidence="1">
    <location>
        <begin position="595"/>
        <end position="605"/>
    </location>
</feature>
<feature type="region of interest" description="Disordered" evidence="1">
    <location>
        <begin position="592"/>
        <end position="643"/>
    </location>
</feature>
<organism evidence="2 3">
    <name type="scientific">Prorocentrum cordatum</name>
    <dbReference type="NCBI Taxonomy" id="2364126"/>
    <lineage>
        <taxon>Eukaryota</taxon>
        <taxon>Sar</taxon>
        <taxon>Alveolata</taxon>
        <taxon>Dinophyceae</taxon>
        <taxon>Prorocentrales</taxon>
        <taxon>Prorocentraceae</taxon>
        <taxon>Prorocentrum</taxon>
    </lineage>
</organism>
<feature type="compositionally biased region" description="Low complexity" evidence="1">
    <location>
        <begin position="619"/>
        <end position="631"/>
    </location>
</feature>
<gene>
    <name evidence="2" type="ORF">PCOR1329_LOCUS82089</name>
</gene>
<comment type="caution">
    <text evidence="2">The sequence shown here is derived from an EMBL/GenBank/DDBJ whole genome shotgun (WGS) entry which is preliminary data.</text>
</comment>
<sequence length="643" mass="68490">MSESSAAALDEVLAAGLADDLERLRSEVHLRASLTHPAVARRAARAAELLAGTRGLTTALVVHSYWRAFSSMTAEGEVPFGRAEDEGWLARFGHLVGLAACSASAAACGGAPPPRWAAGVLGLAQLLWGNVWALPEHSAWGLSYWDVRVLAAGSFCPLSRFVAEDLLAAGRGGGPGAAIQPALRAASWYPAPHACSLMGLAAAPPRAPGLRVVVVQAHHGLFQETQSLLHAVSLDHWGRPAEIVPYLLKRGWKNRQWSGIATDGLSWGSGSGPPESRGDPDKRRLFSLREGLEMVRGWVASDADWRAADAVVDCNPAWVCVALHHVAPELPIVMRNNMALLLQYFDWEELDTFWAWLADLTSSARCRFSVGTRLVGEQIFWQTGVRPEYVPMVMIHLSGVAHFLKNESSTDEVLLFKNTHPGFDRFVLLLKQHAGPAGLPLVVQQELLESLGRPLDYEEIAAYRAVVLVPHVPNNAAFADLYALHVLRCPTRVPAGGALHLHVDVGQLGHVRRAHALLRGQHAHPEPRPREAPAQGPGVVAAGGRGQRERAVPPVRAPGGRLPLRAREPAAQGLLVPVLGLRGAAGAEALPQRRGAGGAAGGLLPRGGRRGQPRDARGARAARARGQALDGVCAGEPAGSSSS</sequence>
<dbReference type="EMBL" id="CAUYUJ010021770">
    <property type="protein sequence ID" value="CAK0906915.1"/>
    <property type="molecule type" value="Genomic_DNA"/>
</dbReference>